<keyword evidence="5" id="KW-0547">Nucleotide-binding</keyword>
<dbReference type="GO" id="GO:0005524">
    <property type="term" value="F:ATP binding"/>
    <property type="evidence" value="ECO:0007669"/>
    <property type="project" value="UniProtKB-KW"/>
</dbReference>
<reference evidence="10 11" key="1">
    <citation type="submission" date="2021-01" db="EMBL/GenBank/DDBJ databases">
        <title>Genomic Encyclopedia of Type Strains, Phase IV (KMG-IV): sequencing the most valuable type-strain genomes for metagenomic binning, comparative biology and taxonomic classification.</title>
        <authorList>
            <person name="Goeker M."/>
        </authorList>
    </citation>
    <scope>NUCLEOTIDE SEQUENCE [LARGE SCALE GENOMIC DNA]</scope>
    <source>
        <strain evidence="10 11">DSM 24834</strain>
    </source>
</reference>
<keyword evidence="6 10" id="KW-0067">ATP-binding</keyword>
<keyword evidence="3" id="KW-0762">Sugar transport</keyword>
<evidence type="ECO:0000313" key="10">
    <source>
        <dbReference type="EMBL" id="MBM7586045.1"/>
    </source>
</evidence>
<sequence>MHVQEFIRGSKQEVKIPVLEMKNISKTFSGVTVLDNVKIQLYPGEVHALMGENGAGKSTLMKILSGIYTPDENDGTIFYKGEQISWRGPTDARNKGISVIHQELSLSSNLTISENILMGSKFPRNRLGLVKWEEVHERAQKVLNSMGSNLNPRAFVSTLSIAQQQMVEIARALSHKAEVLIMDEPTASLTDKETTKLFKIVEDLKKQGVSIVYISHRMDEIFKISNRYTVLRDGRWIDSGLIEQTSQDHLVRLMVGRNLKELFQRHPSSTTPNSKKSVQPVLELRNISDNTIVKNVSFKIFPGEIVGLAGLVGAGRTELVRAVFGVSELKNGEIYVEGQRVEINSPIDAISQGIAHVPENRKEQGLFLTMSVKENILMAELKKCSKAGLVSWNKIDTFADQFIKELGIKAATPVQLVANLSGGNQQKVVIARWLSIAPKVLLLDEPTRGVDIGAKTEIHKIISKLADEGLAVLMISSELPEVLGVSDRILVMNEGKLKGELSKEEANQERIMYLATGGSKTI</sequence>
<name>A0ABS2NE06_9BACI</name>
<keyword evidence="8" id="KW-0472">Membrane</keyword>
<dbReference type="InterPro" id="IPR003593">
    <property type="entry name" value="AAA+_ATPase"/>
</dbReference>
<evidence type="ECO:0000256" key="5">
    <source>
        <dbReference type="ARBA" id="ARBA00022741"/>
    </source>
</evidence>
<evidence type="ECO:0000256" key="1">
    <source>
        <dbReference type="ARBA" id="ARBA00022448"/>
    </source>
</evidence>
<dbReference type="PROSITE" id="PS50893">
    <property type="entry name" value="ABC_TRANSPORTER_2"/>
    <property type="match status" value="2"/>
</dbReference>
<dbReference type="InterPro" id="IPR050107">
    <property type="entry name" value="ABC_carbohydrate_import_ATPase"/>
</dbReference>
<evidence type="ECO:0000313" key="11">
    <source>
        <dbReference type="Proteomes" id="UP001646157"/>
    </source>
</evidence>
<evidence type="ECO:0000256" key="7">
    <source>
        <dbReference type="ARBA" id="ARBA00022967"/>
    </source>
</evidence>
<keyword evidence="7" id="KW-1278">Translocase</keyword>
<dbReference type="Pfam" id="PF00005">
    <property type="entry name" value="ABC_tran"/>
    <property type="match status" value="2"/>
</dbReference>
<proteinExistence type="predicted"/>
<feature type="domain" description="ABC transporter" evidence="9">
    <location>
        <begin position="19"/>
        <end position="258"/>
    </location>
</feature>
<dbReference type="EMBL" id="JAFBDZ010000002">
    <property type="protein sequence ID" value="MBM7586045.1"/>
    <property type="molecule type" value="Genomic_DNA"/>
</dbReference>
<dbReference type="RefSeq" id="WP_205173091.1">
    <property type="nucleotide sequence ID" value="NZ_JAFBDZ010000002.1"/>
</dbReference>
<evidence type="ECO:0000259" key="9">
    <source>
        <dbReference type="PROSITE" id="PS50893"/>
    </source>
</evidence>
<dbReference type="CDD" id="cd03216">
    <property type="entry name" value="ABC_Carb_Monos_I"/>
    <property type="match status" value="1"/>
</dbReference>
<evidence type="ECO:0000256" key="4">
    <source>
        <dbReference type="ARBA" id="ARBA00022737"/>
    </source>
</evidence>
<dbReference type="CDD" id="cd03215">
    <property type="entry name" value="ABC_Carb_Monos_II"/>
    <property type="match status" value="1"/>
</dbReference>
<evidence type="ECO:0000256" key="2">
    <source>
        <dbReference type="ARBA" id="ARBA00022475"/>
    </source>
</evidence>
<gene>
    <name evidence="10" type="ORF">JOC86_002587</name>
</gene>
<feature type="domain" description="ABC transporter" evidence="9">
    <location>
        <begin position="276"/>
        <end position="519"/>
    </location>
</feature>
<keyword evidence="11" id="KW-1185">Reference proteome</keyword>
<dbReference type="InterPro" id="IPR027417">
    <property type="entry name" value="P-loop_NTPase"/>
</dbReference>
<keyword evidence="4" id="KW-0677">Repeat</keyword>
<keyword evidence="2" id="KW-1003">Cell membrane</keyword>
<accession>A0ABS2NE06</accession>
<dbReference type="PANTHER" id="PTHR43790:SF3">
    <property type="entry name" value="D-ALLOSE IMPORT ATP-BINDING PROTEIN ALSA-RELATED"/>
    <property type="match status" value="1"/>
</dbReference>
<organism evidence="10 11">
    <name type="scientific">Rossellomorea pakistanensis</name>
    <dbReference type="NCBI Taxonomy" id="992288"/>
    <lineage>
        <taxon>Bacteria</taxon>
        <taxon>Bacillati</taxon>
        <taxon>Bacillota</taxon>
        <taxon>Bacilli</taxon>
        <taxon>Bacillales</taxon>
        <taxon>Bacillaceae</taxon>
        <taxon>Rossellomorea</taxon>
    </lineage>
</organism>
<dbReference type="PANTHER" id="PTHR43790">
    <property type="entry name" value="CARBOHYDRATE TRANSPORT ATP-BINDING PROTEIN MG119-RELATED"/>
    <property type="match status" value="1"/>
</dbReference>
<evidence type="ECO:0000256" key="8">
    <source>
        <dbReference type="ARBA" id="ARBA00023136"/>
    </source>
</evidence>
<dbReference type="SUPFAM" id="SSF52540">
    <property type="entry name" value="P-loop containing nucleoside triphosphate hydrolases"/>
    <property type="match status" value="2"/>
</dbReference>
<keyword evidence="1" id="KW-0813">Transport</keyword>
<evidence type="ECO:0000256" key="6">
    <source>
        <dbReference type="ARBA" id="ARBA00022840"/>
    </source>
</evidence>
<dbReference type="InterPro" id="IPR003439">
    <property type="entry name" value="ABC_transporter-like_ATP-bd"/>
</dbReference>
<dbReference type="Proteomes" id="UP001646157">
    <property type="component" value="Unassembled WGS sequence"/>
</dbReference>
<protein>
    <submittedName>
        <fullName evidence="10">Ribose transport system ATP-binding protein</fullName>
    </submittedName>
</protein>
<evidence type="ECO:0000256" key="3">
    <source>
        <dbReference type="ARBA" id="ARBA00022597"/>
    </source>
</evidence>
<dbReference type="Gene3D" id="3.40.50.300">
    <property type="entry name" value="P-loop containing nucleotide triphosphate hydrolases"/>
    <property type="match status" value="2"/>
</dbReference>
<dbReference type="PROSITE" id="PS00211">
    <property type="entry name" value="ABC_TRANSPORTER_1"/>
    <property type="match status" value="1"/>
</dbReference>
<dbReference type="SMART" id="SM00382">
    <property type="entry name" value="AAA"/>
    <property type="match status" value="2"/>
</dbReference>
<dbReference type="InterPro" id="IPR017871">
    <property type="entry name" value="ABC_transporter-like_CS"/>
</dbReference>
<comment type="caution">
    <text evidence="10">The sequence shown here is derived from an EMBL/GenBank/DDBJ whole genome shotgun (WGS) entry which is preliminary data.</text>
</comment>